<name>A0A645I2Z4_9ZZZZ</name>
<accession>A0A645I2Z4</accession>
<organism evidence="1">
    <name type="scientific">bioreactor metagenome</name>
    <dbReference type="NCBI Taxonomy" id="1076179"/>
    <lineage>
        <taxon>unclassified sequences</taxon>
        <taxon>metagenomes</taxon>
        <taxon>ecological metagenomes</taxon>
    </lineage>
</organism>
<dbReference type="AlphaFoldDB" id="A0A645I2Z4"/>
<evidence type="ECO:0000313" key="1">
    <source>
        <dbReference type="EMBL" id="MPN45236.1"/>
    </source>
</evidence>
<dbReference type="EMBL" id="VSSQ01104967">
    <property type="protein sequence ID" value="MPN45236.1"/>
    <property type="molecule type" value="Genomic_DNA"/>
</dbReference>
<gene>
    <name evidence="1" type="ORF">SDC9_192803</name>
</gene>
<sequence length="59" mass="6821">MIEIQIGIISQHIQTDGLIFSNIILVILRRRRIIDRYDLNSDFRLLICRGGILNGVVEN</sequence>
<protein>
    <submittedName>
        <fullName evidence="1">Uncharacterized protein</fullName>
    </submittedName>
</protein>
<comment type="caution">
    <text evidence="1">The sequence shown here is derived from an EMBL/GenBank/DDBJ whole genome shotgun (WGS) entry which is preliminary data.</text>
</comment>
<proteinExistence type="predicted"/>
<reference evidence="1" key="1">
    <citation type="submission" date="2019-08" db="EMBL/GenBank/DDBJ databases">
        <authorList>
            <person name="Kucharzyk K."/>
            <person name="Murdoch R.W."/>
            <person name="Higgins S."/>
            <person name="Loffler F."/>
        </authorList>
    </citation>
    <scope>NUCLEOTIDE SEQUENCE</scope>
</reference>